<dbReference type="Gene3D" id="3.40.920.10">
    <property type="entry name" value="Pyruvate-ferredoxin oxidoreductase, PFOR, domain III"/>
    <property type="match status" value="1"/>
</dbReference>
<dbReference type="GO" id="GO:0016625">
    <property type="term" value="F:oxidoreductase activity, acting on the aldehyde or oxo group of donors, iron-sulfur protein as acceptor"/>
    <property type="evidence" value="ECO:0007669"/>
    <property type="project" value="InterPro"/>
</dbReference>
<dbReference type="PANTHER" id="PTHR42730">
    <property type="entry name" value="2-OXOGLUTARATE SYNTHASE SUBUNIT KORC"/>
    <property type="match status" value="1"/>
</dbReference>
<dbReference type="InterPro" id="IPR002869">
    <property type="entry name" value="Pyrv_flavodox_OxRed_cen"/>
</dbReference>
<dbReference type="STRING" id="869279.SE15_06725"/>
<comment type="caution">
    <text evidence="3">The sequence shown here is derived from an EMBL/GenBank/DDBJ whole genome shotgun (WGS) entry which is preliminary data.</text>
</comment>
<dbReference type="OrthoDB" id="9794954at2"/>
<protein>
    <submittedName>
        <fullName evidence="3">2-oxoacid:ferredoxin oxidoreductase subunit gamma</fullName>
    </submittedName>
</protein>
<dbReference type="InterPro" id="IPR019752">
    <property type="entry name" value="Pyrv/ketoisovalerate_OxRed_cat"/>
</dbReference>
<dbReference type="EMBL" id="LGKO01000003">
    <property type="protein sequence ID" value="KPL83374.1"/>
    <property type="molecule type" value="Genomic_DNA"/>
</dbReference>
<keyword evidence="4" id="KW-1185">Reference proteome</keyword>
<dbReference type="Proteomes" id="UP000050544">
    <property type="component" value="Unassembled WGS sequence"/>
</dbReference>
<evidence type="ECO:0000313" key="4">
    <source>
        <dbReference type="Proteomes" id="UP000050544"/>
    </source>
</evidence>
<reference evidence="3 4" key="1">
    <citation type="submission" date="2015-07" db="EMBL/GenBank/DDBJ databases">
        <title>Whole genome sequence of Thermanaerothrix daxensis DSM 23592.</title>
        <authorList>
            <person name="Hemp J."/>
            <person name="Ward L.M."/>
            <person name="Pace L.A."/>
            <person name="Fischer W.W."/>
        </authorList>
    </citation>
    <scope>NUCLEOTIDE SEQUENCE [LARGE SCALE GENOMIC DNA]</scope>
    <source>
        <strain evidence="3 4">GNS-1</strain>
    </source>
</reference>
<feature type="domain" description="Pyruvate/ketoisovalerate oxidoreductase catalytic" evidence="2">
    <location>
        <begin position="11"/>
        <end position="174"/>
    </location>
</feature>
<dbReference type="NCBIfam" id="TIGR02175">
    <property type="entry name" value="PorC_KorC"/>
    <property type="match status" value="1"/>
</dbReference>
<dbReference type="RefSeq" id="WP_054521351.1">
    <property type="nucleotide sequence ID" value="NZ_LGKO01000003.1"/>
</dbReference>
<dbReference type="Pfam" id="PF01558">
    <property type="entry name" value="POR"/>
    <property type="match status" value="1"/>
</dbReference>
<proteinExistence type="predicted"/>
<organism evidence="3 4">
    <name type="scientific">Thermanaerothrix daxensis</name>
    <dbReference type="NCBI Taxonomy" id="869279"/>
    <lineage>
        <taxon>Bacteria</taxon>
        <taxon>Bacillati</taxon>
        <taxon>Chloroflexota</taxon>
        <taxon>Anaerolineae</taxon>
        <taxon>Anaerolineales</taxon>
        <taxon>Anaerolineaceae</taxon>
        <taxon>Thermanaerothrix</taxon>
    </lineage>
</organism>
<sequence>MQTEIVIAGFGGQGVLFAGQLLAYAAMDNGLEVTWIPSYGPEMRGGTANCTVIISDEEIGSPIVRNPQVALVLNRPSLDKYEPLVKVGGLLVVNASLVDRSVGRRDIQVVMVPANEIAEQLGDRRVANMVMLGAMLANHPVLSVEAVVKAMEAHMLSRHRNLLPLNVAALQEGAKFLAGQLQSA</sequence>
<dbReference type="AlphaFoldDB" id="A0A0P6Y2G1"/>
<dbReference type="PANTHER" id="PTHR42730:SF1">
    <property type="entry name" value="2-OXOGLUTARATE SYNTHASE SUBUNIT KORC"/>
    <property type="match status" value="1"/>
</dbReference>
<dbReference type="PATRIC" id="fig|869279.4.peg.2741"/>
<evidence type="ECO:0000259" key="2">
    <source>
        <dbReference type="Pfam" id="PF01558"/>
    </source>
</evidence>
<dbReference type="InterPro" id="IPR052554">
    <property type="entry name" value="2-oxoglutarate_synth_KorC"/>
</dbReference>
<evidence type="ECO:0000256" key="1">
    <source>
        <dbReference type="ARBA" id="ARBA00023002"/>
    </source>
</evidence>
<dbReference type="InterPro" id="IPR011894">
    <property type="entry name" value="PorC_KorC"/>
</dbReference>
<accession>A0A0P6Y2G1</accession>
<gene>
    <name evidence="3" type="ORF">SE15_06725</name>
</gene>
<keyword evidence="1" id="KW-0560">Oxidoreductase</keyword>
<name>A0A0P6Y2G1_9CHLR</name>
<evidence type="ECO:0000313" key="3">
    <source>
        <dbReference type="EMBL" id="KPL83374.1"/>
    </source>
</evidence>
<dbReference type="SUPFAM" id="SSF53323">
    <property type="entry name" value="Pyruvate-ferredoxin oxidoreductase, PFOR, domain III"/>
    <property type="match status" value="1"/>
</dbReference>